<dbReference type="Pfam" id="PF13531">
    <property type="entry name" value="SBP_bac_11"/>
    <property type="match status" value="1"/>
</dbReference>
<evidence type="ECO:0000256" key="5">
    <source>
        <dbReference type="ARBA" id="ARBA00062515"/>
    </source>
</evidence>
<dbReference type="PIRSF" id="PIRSF004846">
    <property type="entry name" value="ModA"/>
    <property type="match status" value="1"/>
</dbReference>
<feature type="signal peptide" evidence="7">
    <location>
        <begin position="1"/>
        <end position="24"/>
    </location>
</feature>
<feature type="binding site" evidence="6">
    <location>
        <position position="34"/>
    </location>
    <ligand>
        <name>molybdate</name>
        <dbReference type="ChEBI" id="CHEBI:36264"/>
    </ligand>
</feature>
<evidence type="ECO:0000256" key="3">
    <source>
        <dbReference type="ARBA" id="ARBA00022723"/>
    </source>
</evidence>
<organism evidence="8 9">
    <name type="scientific">Achromobacter deleyi</name>
    <dbReference type="NCBI Taxonomy" id="1353891"/>
    <lineage>
        <taxon>Bacteria</taxon>
        <taxon>Pseudomonadati</taxon>
        <taxon>Pseudomonadota</taxon>
        <taxon>Betaproteobacteria</taxon>
        <taxon>Burkholderiales</taxon>
        <taxon>Alcaligenaceae</taxon>
        <taxon>Achromobacter</taxon>
    </lineage>
</organism>
<dbReference type="PANTHER" id="PTHR30632:SF0">
    <property type="entry name" value="SULFATE-BINDING PROTEIN"/>
    <property type="match status" value="1"/>
</dbReference>
<dbReference type="AlphaFoldDB" id="A0A6S6ZXD6"/>
<dbReference type="InterPro" id="IPR050682">
    <property type="entry name" value="ModA/WtpA"/>
</dbReference>
<keyword evidence="2 6" id="KW-0500">Molybdenum</keyword>
<dbReference type="GO" id="GO:0046872">
    <property type="term" value="F:metal ion binding"/>
    <property type="evidence" value="ECO:0007669"/>
    <property type="project" value="UniProtKB-KW"/>
</dbReference>
<protein>
    <submittedName>
        <fullName evidence="8">Molybdate-binding protein ModA</fullName>
    </submittedName>
</protein>
<dbReference type="EMBL" id="CADIJO010000007">
    <property type="protein sequence ID" value="CAB3696344.1"/>
    <property type="molecule type" value="Genomic_DNA"/>
</dbReference>
<keyword evidence="4 7" id="KW-0732">Signal</keyword>
<evidence type="ECO:0000256" key="2">
    <source>
        <dbReference type="ARBA" id="ARBA00022505"/>
    </source>
</evidence>
<reference evidence="8 9" key="1">
    <citation type="submission" date="2020-04" db="EMBL/GenBank/DDBJ databases">
        <authorList>
            <person name="De Canck E."/>
        </authorList>
    </citation>
    <scope>NUCLEOTIDE SEQUENCE [LARGE SCALE GENOMIC DNA]</scope>
    <source>
        <strain evidence="8 9">LMG 3458</strain>
    </source>
</reference>
<dbReference type="PANTHER" id="PTHR30632">
    <property type="entry name" value="MOLYBDATE-BINDING PERIPLASMIC PROTEIN"/>
    <property type="match status" value="1"/>
</dbReference>
<feature type="binding site" evidence="6">
    <location>
        <position position="171"/>
    </location>
    <ligand>
        <name>molybdate</name>
        <dbReference type="ChEBI" id="CHEBI:36264"/>
    </ligand>
</feature>
<dbReference type="SUPFAM" id="SSF53850">
    <property type="entry name" value="Periplasmic binding protein-like II"/>
    <property type="match status" value="1"/>
</dbReference>
<sequence length="252" mass="26669">MFRKHPILAVSLALAAVWGPSAQAGELVVSAAASLTNAFKEVAQAYEKEHAGTKVVLNFGASDVLLQQIVKGAPADVFASADQKAMDKAVEEKAVKPDTRVDFAANQIVLIVPTDSKANITALKDLTRDDVKRIAYGNPASVPVGRYTQGALQAAGLWDAVQAKSVLAQNVRQSLDYVSRGEVDAGFVFATDAAVMPDKVKVAVRVPSQTPVTYPIAVTARDAAAKEAKSFVAYVLSPAGQEILSRYGFQKP</sequence>
<evidence type="ECO:0000256" key="6">
    <source>
        <dbReference type="PIRSR" id="PIRSR004846-1"/>
    </source>
</evidence>
<dbReference type="Gene3D" id="3.40.190.10">
    <property type="entry name" value="Periplasmic binding protein-like II"/>
    <property type="match status" value="2"/>
</dbReference>
<dbReference type="InterPro" id="IPR005950">
    <property type="entry name" value="ModA"/>
</dbReference>
<evidence type="ECO:0000313" key="8">
    <source>
        <dbReference type="EMBL" id="CAB3696344.1"/>
    </source>
</evidence>
<accession>A0A6S6ZXD6</accession>
<feature type="binding site" evidence="6">
    <location>
        <position position="62"/>
    </location>
    <ligand>
        <name>molybdate</name>
        <dbReference type="ChEBI" id="CHEBI:36264"/>
    </ligand>
</feature>
<dbReference type="RefSeq" id="WP_175192865.1">
    <property type="nucleotide sequence ID" value="NZ_CADIJO010000007.1"/>
</dbReference>
<proteinExistence type="inferred from homology"/>
<evidence type="ECO:0000256" key="1">
    <source>
        <dbReference type="ARBA" id="ARBA00009175"/>
    </source>
</evidence>
<dbReference type="Proteomes" id="UP000494111">
    <property type="component" value="Unassembled WGS sequence"/>
</dbReference>
<dbReference type="NCBIfam" id="TIGR01256">
    <property type="entry name" value="modA"/>
    <property type="match status" value="1"/>
</dbReference>
<dbReference type="FunFam" id="3.40.190.10:FF:000035">
    <property type="entry name" value="Molybdate ABC transporter substrate-binding protein"/>
    <property type="match status" value="1"/>
</dbReference>
<gene>
    <name evidence="8" type="primary">modA</name>
    <name evidence="8" type="ORF">LMG3458_02401</name>
</gene>
<dbReference type="GO" id="GO:1901359">
    <property type="term" value="F:tungstate binding"/>
    <property type="evidence" value="ECO:0007669"/>
    <property type="project" value="UniProtKB-ARBA"/>
</dbReference>
<keyword evidence="3 6" id="KW-0479">Metal-binding</keyword>
<evidence type="ECO:0000256" key="4">
    <source>
        <dbReference type="ARBA" id="ARBA00022729"/>
    </source>
</evidence>
<name>A0A6S6ZXD6_9BURK</name>
<feature type="chain" id="PRO_5029020133" evidence="7">
    <location>
        <begin position="25"/>
        <end position="252"/>
    </location>
</feature>
<comment type="subunit">
    <text evidence="5">The complex is composed of two ATP-binding proteins (ModC), two transmembrane proteins (ModB) and a solute-binding protein (ModA).</text>
</comment>
<dbReference type="GO" id="GO:0030973">
    <property type="term" value="F:molybdate ion binding"/>
    <property type="evidence" value="ECO:0007669"/>
    <property type="project" value="TreeGrafter"/>
</dbReference>
<dbReference type="GO" id="GO:0015689">
    <property type="term" value="P:molybdate ion transport"/>
    <property type="evidence" value="ECO:0007669"/>
    <property type="project" value="InterPro"/>
</dbReference>
<comment type="similarity">
    <text evidence="1">Belongs to the bacterial solute-binding protein ModA family.</text>
</comment>
<evidence type="ECO:0000256" key="7">
    <source>
        <dbReference type="SAM" id="SignalP"/>
    </source>
</evidence>
<evidence type="ECO:0000313" key="9">
    <source>
        <dbReference type="Proteomes" id="UP000494111"/>
    </source>
</evidence>